<keyword evidence="3" id="KW-1185">Reference proteome</keyword>
<name>A0A3P8TZM1_AMPPE</name>
<protein>
    <recommendedName>
        <fullName evidence="1">Ig-like domain-containing protein</fullName>
    </recommendedName>
</protein>
<evidence type="ECO:0000259" key="1">
    <source>
        <dbReference type="PROSITE" id="PS50835"/>
    </source>
</evidence>
<dbReference type="OMA" id="IQWWFSV"/>
<dbReference type="InterPro" id="IPR013783">
    <property type="entry name" value="Ig-like_fold"/>
</dbReference>
<evidence type="ECO:0000313" key="3">
    <source>
        <dbReference type="Proteomes" id="UP000265080"/>
    </source>
</evidence>
<reference evidence="2" key="2">
    <citation type="submission" date="2025-08" db="UniProtKB">
        <authorList>
            <consortium name="Ensembl"/>
        </authorList>
    </citation>
    <scope>IDENTIFICATION</scope>
</reference>
<dbReference type="STRING" id="161767.ENSAPEP00000030051"/>
<sequence>MPIFIRFICDIQSSDITECLTVQVISGSNSCLCWFLVQFSVSMHEGGNITLPASVGDSGLLISDVTTLAVVHEQNLDIWQERFRDRIVWDRTTGLFTITALQRDDAGIYTLLIQLRILYDGIMETHKSSSFLFFSVNESCFLLCSVDKAAEVTLWWSRDEEMLNQISSTDSLLLTVTHQNLSSSYRCEAGNPAENKTLQVDVETLCSRLNLTAFTQIPCLSKKNKTPPGFN</sequence>
<dbReference type="PANTHER" id="PTHR21063:SF4">
    <property type="entry name" value="CD48 ANTIGEN-RELATED"/>
    <property type="match status" value="1"/>
</dbReference>
<dbReference type="SUPFAM" id="SSF48726">
    <property type="entry name" value="Immunoglobulin"/>
    <property type="match status" value="2"/>
</dbReference>
<reference evidence="2" key="3">
    <citation type="submission" date="2025-09" db="UniProtKB">
        <authorList>
            <consortium name="Ensembl"/>
        </authorList>
    </citation>
    <scope>IDENTIFICATION</scope>
</reference>
<dbReference type="PANTHER" id="PTHR21063">
    <property type="entry name" value="LFA-3"/>
    <property type="match status" value="1"/>
</dbReference>
<dbReference type="InterPro" id="IPR036179">
    <property type="entry name" value="Ig-like_dom_sf"/>
</dbReference>
<proteinExistence type="predicted"/>
<evidence type="ECO:0000313" key="2">
    <source>
        <dbReference type="Ensembl" id="ENSAPEP00000030051.1"/>
    </source>
</evidence>
<organism evidence="2 3">
    <name type="scientific">Amphiprion percula</name>
    <name type="common">Orange clownfish</name>
    <name type="synonym">Lutjanus percula</name>
    <dbReference type="NCBI Taxonomy" id="161767"/>
    <lineage>
        <taxon>Eukaryota</taxon>
        <taxon>Metazoa</taxon>
        <taxon>Chordata</taxon>
        <taxon>Craniata</taxon>
        <taxon>Vertebrata</taxon>
        <taxon>Euteleostomi</taxon>
        <taxon>Actinopterygii</taxon>
        <taxon>Neopterygii</taxon>
        <taxon>Teleostei</taxon>
        <taxon>Neoteleostei</taxon>
        <taxon>Acanthomorphata</taxon>
        <taxon>Ovalentaria</taxon>
        <taxon>Pomacentridae</taxon>
        <taxon>Amphiprion</taxon>
    </lineage>
</organism>
<dbReference type="AlphaFoldDB" id="A0A3P8TZM1"/>
<reference evidence="2 3" key="1">
    <citation type="submission" date="2018-03" db="EMBL/GenBank/DDBJ databases">
        <title>Finding Nemo's genes: A chromosome-scale reference assembly of the genome of the orange clownfish Amphiprion percula.</title>
        <authorList>
            <person name="Lehmann R."/>
        </authorList>
    </citation>
    <scope>NUCLEOTIDE SEQUENCE</scope>
</reference>
<accession>A0A3P8TZM1</accession>
<dbReference type="Gene3D" id="2.60.40.10">
    <property type="entry name" value="Immunoglobulins"/>
    <property type="match status" value="2"/>
</dbReference>
<feature type="domain" description="Ig-like" evidence="1">
    <location>
        <begin position="142"/>
        <end position="199"/>
    </location>
</feature>
<dbReference type="GeneTree" id="ENSGT00980000198773"/>
<dbReference type="InterPro" id="IPR007110">
    <property type="entry name" value="Ig-like_dom"/>
</dbReference>
<dbReference type="Proteomes" id="UP000265080">
    <property type="component" value="Chromosome 5"/>
</dbReference>
<dbReference type="Ensembl" id="ENSAPET00000030856.1">
    <property type="protein sequence ID" value="ENSAPEP00000030051.1"/>
    <property type="gene ID" value="ENSAPEG00000021356.1"/>
</dbReference>
<dbReference type="PROSITE" id="PS50835">
    <property type="entry name" value="IG_LIKE"/>
    <property type="match status" value="1"/>
</dbReference>